<evidence type="ECO:0000313" key="12">
    <source>
        <dbReference type="Ensembl" id="ENSPNAP00000034896.2"/>
    </source>
</evidence>
<dbReference type="InterPro" id="IPR007110">
    <property type="entry name" value="Ig-like_dom"/>
</dbReference>
<dbReference type="Proteomes" id="UP001501920">
    <property type="component" value="Chromosome 25"/>
</dbReference>
<keyword evidence="2 8" id="KW-0732">Signal</keyword>
<keyword evidence="3" id="KW-0677">Repeat</keyword>
<evidence type="ECO:0000256" key="3">
    <source>
        <dbReference type="ARBA" id="ARBA00022737"/>
    </source>
</evidence>
<feature type="disulfide bond" evidence="6">
    <location>
        <begin position="1832"/>
        <end position="1841"/>
    </location>
</feature>
<dbReference type="GO" id="GO:0009986">
    <property type="term" value="C:cell surface"/>
    <property type="evidence" value="ECO:0007669"/>
    <property type="project" value="TreeGrafter"/>
</dbReference>
<feature type="region of interest" description="Disordered" evidence="7">
    <location>
        <begin position="1271"/>
        <end position="1305"/>
    </location>
</feature>
<dbReference type="PROSITE" id="PS01187">
    <property type="entry name" value="EGF_CA"/>
    <property type="match status" value="1"/>
</dbReference>
<dbReference type="InterPro" id="IPR013783">
    <property type="entry name" value="Ig-like_fold"/>
</dbReference>
<feature type="disulfide bond" evidence="6">
    <location>
        <begin position="1814"/>
        <end position="1824"/>
    </location>
</feature>
<feature type="disulfide bond" evidence="6">
    <location>
        <begin position="1768"/>
        <end position="1777"/>
    </location>
</feature>
<dbReference type="CDD" id="cd00054">
    <property type="entry name" value="EGF_CA"/>
    <property type="match status" value="4"/>
</dbReference>
<dbReference type="Pfam" id="PF23283">
    <property type="entry name" value="D8C_UMOD"/>
    <property type="match status" value="1"/>
</dbReference>
<keyword evidence="4" id="KW-0175">Coiled coil</keyword>
<feature type="disulfide bond" evidence="6">
    <location>
        <begin position="1750"/>
        <end position="1760"/>
    </location>
</feature>
<dbReference type="PANTHER" id="PTHR14949">
    <property type="entry name" value="EGF-LIKE-DOMAIN, MULTIPLE 7, 8"/>
    <property type="match status" value="1"/>
</dbReference>
<dbReference type="Gene3D" id="2.60.120.260">
    <property type="entry name" value="Galactose-binding domain-like"/>
    <property type="match status" value="1"/>
</dbReference>
<feature type="signal peptide" evidence="8">
    <location>
        <begin position="1"/>
        <end position="20"/>
    </location>
</feature>
<dbReference type="InterPro" id="IPR058727">
    <property type="entry name" value="Helical_Vwde"/>
</dbReference>
<dbReference type="GO" id="GO:0005102">
    <property type="term" value="F:signaling receptor binding"/>
    <property type="evidence" value="ECO:0007669"/>
    <property type="project" value="TreeGrafter"/>
</dbReference>
<dbReference type="Gene3D" id="2.10.25.10">
    <property type="entry name" value="Laminin"/>
    <property type="match status" value="11"/>
</dbReference>
<feature type="disulfide bond" evidence="6">
    <location>
        <begin position="1159"/>
        <end position="1168"/>
    </location>
</feature>
<evidence type="ECO:0000256" key="7">
    <source>
        <dbReference type="SAM" id="MobiDB-lite"/>
    </source>
</evidence>
<dbReference type="InterPro" id="IPR050969">
    <property type="entry name" value="Dev_Signal_Modulators"/>
</dbReference>
<feature type="disulfide bond" evidence="6">
    <location>
        <begin position="1686"/>
        <end position="1696"/>
    </location>
</feature>
<feature type="domain" description="EGF-like" evidence="9">
    <location>
        <begin position="1171"/>
        <end position="1206"/>
    </location>
</feature>
<dbReference type="Pfam" id="PF25024">
    <property type="entry name" value="EGF_TEN"/>
    <property type="match status" value="1"/>
</dbReference>
<dbReference type="AlphaFoldDB" id="A0A3B4EI62"/>
<sequence length="1894" mass="205315">MREAVGAAIMFLRSFSFCLCLLPAELLASLAPECYPGGYRTLRNPYRSVDFDSTELQNTAIQDLICDHSLEPGWYRFSINNKPAEMPTSCVEMNRCGTQAPVWLSLKDVSLPRPGEARQLSACATWQFFHGSAKDCCLFRIPITVRNCGHFLVYYLQPTQGCMGYCAKVASEFTPKACLPGEVEVGGVCKAIVPPLSSRPVVTAELVGSSVHLRCSYGGVQSSWPVGYEVIWGRVSSNKMKVEVRRDRTTQLYSRVEMDGLHFRLGETFSCSVSTYLLNSSSVQSSSRESAGFFAGIKFVPDVLQIREDGKEHMLSVHSTVPIFCYGSEPNRPCRLTLQLGIHDPDSLVAAAPNVALSSCQLELVSQQCLDGACAHGSVTVTAVTDFSRDGNRPSLLTARPAGVGPRLWRGYTPTAMQISVQDVPTSSCYSLTDPHVLTFDGRRFENQQTGTFVLYKAIGRVFEVHSRQWDCGSRHYPVSCTCGLAVREDNEVVTFDMCNGQLQETRPQLSIKSLGPASSNHVKIHETHQGKKLTILFPSGAFVRADVADWGMSVTVRAPSRDFNRTRGLCGTFDRNTHNDLHSPEGNTYQNHELEHFIQDWRLESGESLFDRTPPAEAEQITRSFCACQSGYEARNVQETAAPRCLSQDHVDQTSLFPSRDATAEFMLLRPAVRSDLAEEELRMDSLFYPETPQFNREAIPDPASGHRYKRQDRLQGIQSLGHIDLENLAYFFPDDHLSSDRPAARPSWPTPGGLTSSKALELCQLALVNSTVGLACGRALGRRLEEAVDLCVLDLQLKDDLAWEDALLPFLENECERRWLENRASVSDPAVDVVMALRCPNLCHGKGKCMEWGCQCDSGYSHYDCSLTISQPVELTDLENGGVCDVHALDCDSVRVFGLGFIDSPKLTCFVSKLARVNEEWISGEEQRTKATFLSSKAVDCAIPQLGNVAVESLDFLAHEQPYARWEITVSNDGAVVSNVKVLTLYDGVCQQCVASPSGLCQLKDRTCNIEGMCFWDGDVSPSSPCLLCNSSASRYTWTVNQANHPPSFLPPRDDLQTFLGEKFVFQLTAADPEGSALLFQLQAGPPGASLSPAGLLTWTVDSETTHTFIFTITDECDAQSMHTVQVGVRPCGCVNGGTCVTNVDRPAGSGEYLCVCPPGFRGDVCQEETDFCRSNPCGAGICVNTDKGFQCRCPSGLRGLMCQEDVDECERGACFSSVQCINTFGSFTCGSCPPGTHGDGITCAADADQVTPSPPSVRVVSSTVGPALPGPALFSPSQAEHTDPELTRPASSSAQKTGVSDLRNVTSRCASRPCFLGVQCIDLRPPYVGFVCGRCPPGYHGNGRTCTKRPNHTVPPPSHSSAGRLRDPARSPHLHLQVHQRPPAPARTAANQVQETRPLPLTPAPITAQRDAATLRLRHAPVSRSPPSPSGTSVRVLTGGFVGVTPKLTPKVTLPLEQLPRRPSPVTITRSRPLTAALTAVTFALSESEFSADGDLGVRLEAVRDPQLLIQAAFPTVGRQTRPADLGVRSSVQHIRSLVPAQLKDRKVTCGDVTCFPGVQCVGEGSLRCGRCPLGYIGDGRSCRAVCRHPCARNMECAAPNTCRCKQGYTGLDCQTAICSPACQSGGECVAPGVCECREGYHGEACERALCSSPCLYGGSCVGRDTCSCPYGFVGPRCETMVCNRHCQNGGKCVSPDECECQPGWTGPSCETALCDPVCLNGGVCIRPNSCSCQHGFYGARCHNAVCSPPCKNGGVCVRNGVCSCPVGYSGTHCEKSVCEPMCMNGGRCVGPGVCDCVSGWRGRRCDKPTCLQKCLNGGECVGPNTCHCSPGWQGTLCQTPICEQKCVFGSRCIRPNVCACRTGYTGLLCDRKEEYVLIRVAFPALLWLPG</sequence>
<dbReference type="SMART" id="SM00216">
    <property type="entry name" value="VWD"/>
    <property type="match status" value="1"/>
</dbReference>
<protein>
    <submittedName>
        <fullName evidence="12">Uncharacterized protein</fullName>
    </submittedName>
</protein>
<keyword evidence="1 6" id="KW-0245">EGF-like domain</keyword>
<dbReference type="PROSITE" id="PS01186">
    <property type="entry name" value="EGF_2"/>
    <property type="match status" value="5"/>
</dbReference>
<evidence type="ECO:0000259" key="9">
    <source>
        <dbReference type="PROSITE" id="PS50026"/>
    </source>
</evidence>
<feature type="domain" description="EGF-like" evidence="9">
    <location>
        <begin position="1810"/>
        <end position="1842"/>
    </location>
</feature>
<feature type="disulfide bond" evidence="6">
    <location>
        <begin position="1704"/>
        <end position="1713"/>
    </location>
</feature>
<keyword evidence="5 6" id="KW-1015">Disulfide bond</keyword>
<feature type="domain" description="EGF-like" evidence="9">
    <location>
        <begin position="1618"/>
        <end position="1650"/>
    </location>
</feature>
<dbReference type="Pfam" id="PF00094">
    <property type="entry name" value="VWD"/>
    <property type="match status" value="1"/>
</dbReference>
<dbReference type="GO" id="GO:0005576">
    <property type="term" value="C:extracellular region"/>
    <property type="evidence" value="ECO:0007669"/>
    <property type="project" value="TreeGrafter"/>
</dbReference>
<name>A0A3B4EI62_PYGNA</name>
<dbReference type="Pfam" id="PF25776">
    <property type="entry name" value="Ig_VWDE"/>
    <property type="match status" value="1"/>
</dbReference>
<feature type="domain" description="EGF-like" evidence="9">
    <location>
        <begin position="1208"/>
        <end position="1247"/>
    </location>
</feature>
<dbReference type="Ensembl" id="ENSPNAT00000027190.2">
    <property type="protein sequence ID" value="ENSPNAP00000034896.2"/>
    <property type="gene ID" value="ENSPNAG00000033091.1"/>
</dbReference>
<evidence type="ECO:0000256" key="5">
    <source>
        <dbReference type="ARBA" id="ARBA00023157"/>
    </source>
</evidence>
<feature type="disulfide bond" evidence="6">
    <location>
        <begin position="1640"/>
        <end position="1649"/>
    </location>
</feature>
<evidence type="ECO:0000256" key="4">
    <source>
        <dbReference type="ARBA" id="ARBA00023054"/>
    </source>
</evidence>
<feature type="disulfide bond" evidence="6">
    <location>
        <begin position="1622"/>
        <end position="1632"/>
    </location>
</feature>
<comment type="caution">
    <text evidence="6">Lacks conserved residue(s) required for the propagation of feature annotation.</text>
</comment>
<dbReference type="SMART" id="SM00181">
    <property type="entry name" value="EGF"/>
    <property type="match status" value="15"/>
</dbReference>
<evidence type="ECO:0000256" key="1">
    <source>
        <dbReference type="ARBA" id="ARBA00022536"/>
    </source>
</evidence>
<feature type="disulfide bond" evidence="6">
    <location>
        <begin position="1196"/>
        <end position="1205"/>
    </location>
</feature>
<feature type="domain" description="EGF-like" evidence="9">
    <location>
        <begin position="1746"/>
        <end position="1778"/>
    </location>
</feature>
<evidence type="ECO:0000256" key="8">
    <source>
        <dbReference type="SAM" id="SignalP"/>
    </source>
</evidence>
<evidence type="ECO:0000259" key="11">
    <source>
        <dbReference type="PROSITE" id="PS51233"/>
    </source>
</evidence>
<reference evidence="12 13" key="1">
    <citation type="submission" date="2020-10" db="EMBL/GenBank/DDBJ databases">
        <title>Pygocentrus nattereri (red-bellied piranha) genome, fPygNat1, primary haplotype.</title>
        <authorList>
            <person name="Myers G."/>
            <person name="Meyer A."/>
            <person name="Karagic N."/>
            <person name="Pippel M."/>
            <person name="Winkler S."/>
            <person name="Tracey A."/>
            <person name="Wood J."/>
            <person name="Formenti G."/>
            <person name="Howe K."/>
            <person name="Fedrigo O."/>
            <person name="Jarvis E.D."/>
        </authorList>
    </citation>
    <scope>NUCLEOTIDE SEQUENCE [LARGE SCALE GENOMIC DNA]</scope>
</reference>
<evidence type="ECO:0000256" key="2">
    <source>
        <dbReference type="ARBA" id="ARBA00022729"/>
    </source>
</evidence>
<dbReference type="STRING" id="42514.ENSPNAP00000034896"/>
<dbReference type="PROSITE" id="PS00022">
    <property type="entry name" value="EGF_1"/>
    <property type="match status" value="6"/>
</dbReference>
<dbReference type="GO" id="GO:0005509">
    <property type="term" value="F:calcium ion binding"/>
    <property type="evidence" value="ECO:0007669"/>
    <property type="project" value="InterPro"/>
</dbReference>
<feature type="domain" description="Ig-like" evidence="10">
    <location>
        <begin position="194"/>
        <end position="290"/>
    </location>
</feature>
<feature type="domain" description="EGF-like" evidence="9">
    <location>
        <begin position="1682"/>
        <end position="1714"/>
    </location>
</feature>
<dbReference type="InterPro" id="IPR057774">
    <property type="entry name" value="D8C_UMOD/GP2/OIT3-like"/>
</dbReference>
<dbReference type="InterPro" id="IPR009030">
    <property type="entry name" value="Growth_fac_rcpt_cys_sf"/>
</dbReference>
<reference evidence="12" key="3">
    <citation type="submission" date="2025-09" db="UniProtKB">
        <authorList>
            <consortium name="Ensembl"/>
        </authorList>
    </citation>
    <scope>IDENTIFICATION</scope>
</reference>
<dbReference type="PROSITE" id="PS50835">
    <property type="entry name" value="IG_LIKE"/>
    <property type="match status" value="1"/>
</dbReference>
<feature type="region of interest" description="Disordered" evidence="7">
    <location>
        <begin position="1347"/>
        <end position="1371"/>
    </location>
</feature>
<dbReference type="PROSITE" id="PS00010">
    <property type="entry name" value="ASX_HYDROXYL"/>
    <property type="match status" value="1"/>
</dbReference>
<dbReference type="FunFam" id="2.10.25.10:FF:000490">
    <property type="entry name" value="von Willebrand factor D and EGF domain-containing protein"/>
    <property type="match status" value="1"/>
</dbReference>
<dbReference type="PROSITE" id="PS50026">
    <property type="entry name" value="EGF_3"/>
    <property type="match status" value="7"/>
</dbReference>
<dbReference type="FunFam" id="2.10.25.10:FF:000499">
    <property type="entry name" value="Predicted protein"/>
    <property type="match status" value="1"/>
</dbReference>
<dbReference type="SMART" id="SM00179">
    <property type="entry name" value="EGF_CA"/>
    <property type="match status" value="4"/>
</dbReference>
<dbReference type="InterPro" id="IPR000742">
    <property type="entry name" value="EGF"/>
</dbReference>
<accession>A0A3B4EI62</accession>
<evidence type="ECO:0000256" key="6">
    <source>
        <dbReference type="PROSITE-ProRule" id="PRU00076"/>
    </source>
</evidence>
<reference evidence="12" key="2">
    <citation type="submission" date="2025-08" db="UniProtKB">
        <authorList>
            <consortium name="Ensembl"/>
        </authorList>
    </citation>
    <scope>IDENTIFICATION</scope>
</reference>
<proteinExistence type="predicted"/>
<dbReference type="InterPro" id="IPR001846">
    <property type="entry name" value="VWF_type-D"/>
</dbReference>
<feature type="chain" id="PRO_5043713991" evidence="8">
    <location>
        <begin position="21"/>
        <end position="1894"/>
    </location>
</feature>
<feature type="disulfide bond" evidence="6">
    <location>
        <begin position="1175"/>
        <end position="1185"/>
    </location>
</feature>
<dbReference type="SUPFAM" id="SSF57184">
    <property type="entry name" value="Growth factor receptor domain"/>
    <property type="match status" value="1"/>
</dbReference>
<dbReference type="InterPro" id="IPR000152">
    <property type="entry name" value="EGF-type_Asp/Asn_hydroxyl_site"/>
</dbReference>
<dbReference type="InterPro" id="IPR018097">
    <property type="entry name" value="EGF_Ca-bd_CS"/>
</dbReference>
<dbReference type="InterPro" id="IPR057885">
    <property type="entry name" value="Ig_VWDE"/>
</dbReference>
<keyword evidence="13" id="KW-1185">Reference proteome</keyword>
<feature type="compositionally biased region" description="Polar residues" evidence="7">
    <location>
        <begin position="1292"/>
        <end position="1305"/>
    </location>
</feature>
<dbReference type="Pfam" id="PF26129">
    <property type="entry name" value="Vwde"/>
    <property type="match status" value="1"/>
</dbReference>
<dbReference type="PANTHER" id="PTHR14949:SF52">
    <property type="entry name" value="VON WILLEBRAND FACTOR D AND EGF DOMAIN-CONTAINING PROTEIN"/>
    <property type="match status" value="1"/>
</dbReference>
<evidence type="ECO:0000259" key="10">
    <source>
        <dbReference type="PROSITE" id="PS50835"/>
    </source>
</evidence>
<dbReference type="PROSITE" id="PS51233">
    <property type="entry name" value="VWFD"/>
    <property type="match status" value="1"/>
</dbReference>
<dbReference type="Gene3D" id="2.60.40.10">
    <property type="entry name" value="Immunoglobulins"/>
    <property type="match status" value="1"/>
</dbReference>
<feature type="domain" description="VWFD" evidence="11">
    <location>
        <begin position="427"/>
        <end position="610"/>
    </location>
</feature>
<evidence type="ECO:0000313" key="13">
    <source>
        <dbReference type="Proteomes" id="UP001501920"/>
    </source>
</evidence>
<organism evidence="12 13">
    <name type="scientific">Pygocentrus nattereri</name>
    <name type="common">Red-bellied piranha</name>
    <dbReference type="NCBI Taxonomy" id="42514"/>
    <lineage>
        <taxon>Eukaryota</taxon>
        <taxon>Metazoa</taxon>
        <taxon>Chordata</taxon>
        <taxon>Craniata</taxon>
        <taxon>Vertebrata</taxon>
        <taxon>Euteleostomi</taxon>
        <taxon>Actinopterygii</taxon>
        <taxon>Neopterygii</taxon>
        <taxon>Teleostei</taxon>
        <taxon>Ostariophysi</taxon>
        <taxon>Characiformes</taxon>
        <taxon>Characoidei</taxon>
        <taxon>Pygocentrus</taxon>
    </lineage>
</organism>
<feature type="domain" description="EGF-like" evidence="9">
    <location>
        <begin position="1130"/>
        <end position="1169"/>
    </location>
</feature>
<dbReference type="GeneTree" id="ENSGT00940000167103"/>
<dbReference type="InterPro" id="IPR001881">
    <property type="entry name" value="EGF-like_Ca-bd_dom"/>
</dbReference>